<dbReference type="InterPro" id="IPR006674">
    <property type="entry name" value="HD_domain"/>
</dbReference>
<dbReference type="SUPFAM" id="SSF109604">
    <property type="entry name" value="HD-domain/PDEase-like"/>
    <property type="match status" value="1"/>
</dbReference>
<keyword evidence="4" id="KW-1185">Reference proteome</keyword>
<gene>
    <name evidence="3" type="ORF">QRT03_27050</name>
</gene>
<feature type="domain" description="HD/PDEase" evidence="2">
    <location>
        <begin position="2"/>
        <end position="76"/>
    </location>
</feature>
<evidence type="ECO:0000259" key="2">
    <source>
        <dbReference type="SMART" id="SM00471"/>
    </source>
</evidence>
<protein>
    <submittedName>
        <fullName evidence="3">HD domain-containing protein</fullName>
    </submittedName>
</protein>
<dbReference type="SMART" id="SM00471">
    <property type="entry name" value="HDc"/>
    <property type="match status" value="1"/>
</dbReference>
<evidence type="ECO:0000313" key="3">
    <source>
        <dbReference type="EMBL" id="MDL5159652.1"/>
    </source>
</evidence>
<accession>A0ABT7MG46</accession>
<dbReference type="Gene3D" id="1.10.3210.10">
    <property type="entry name" value="Hypothetical protein af1432"/>
    <property type="match status" value="1"/>
</dbReference>
<sequence length="116" mass="12865">MPDRWRHVQAVADQASRLGDIEDVDAEDLRVAAILHDIGYAPTIAPERFYPLDGARFLAGVDYWDRMVALVARHSGAVVEAELRQIDGVEDYTDEASPTRDALWYSDGTAGTAPHR</sequence>
<evidence type="ECO:0000256" key="1">
    <source>
        <dbReference type="SAM" id="MobiDB-lite"/>
    </source>
</evidence>
<organism evidence="3 4">
    <name type="scientific">Actinomycetospora termitidis</name>
    <dbReference type="NCBI Taxonomy" id="3053470"/>
    <lineage>
        <taxon>Bacteria</taxon>
        <taxon>Bacillati</taxon>
        <taxon>Actinomycetota</taxon>
        <taxon>Actinomycetes</taxon>
        <taxon>Pseudonocardiales</taxon>
        <taxon>Pseudonocardiaceae</taxon>
        <taxon>Actinomycetospora</taxon>
    </lineage>
</organism>
<evidence type="ECO:0000313" key="4">
    <source>
        <dbReference type="Proteomes" id="UP001231924"/>
    </source>
</evidence>
<reference evidence="3 4" key="1">
    <citation type="submission" date="2023-06" db="EMBL/GenBank/DDBJ databases">
        <title>Actinomycetospora Odt1-22.</title>
        <authorList>
            <person name="Supong K."/>
        </authorList>
    </citation>
    <scope>NUCLEOTIDE SEQUENCE [LARGE SCALE GENOMIC DNA]</scope>
    <source>
        <strain evidence="3 4">Odt1-22</strain>
    </source>
</reference>
<name>A0ABT7MG46_9PSEU</name>
<dbReference type="EMBL" id="JASVWF010000008">
    <property type="protein sequence ID" value="MDL5159652.1"/>
    <property type="molecule type" value="Genomic_DNA"/>
</dbReference>
<comment type="caution">
    <text evidence="3">The sequence shown here is derived from an EMBL/GenBank/DDBJ whole genome shotgun (WGS) entry which is preliminary data.</text>
</comment>
<feature type="region of interest" description="Disordered" evidence="1">
    <location>
        <begin position="92"/>
        <end position="116"/>
    </location>
</feature>
<proteinExistence type="predicted"/>
<dbReference type="CDD" id="cd00077">
    <property type="entry name" value="HDc"/>
    <property type="match status" value="1"/>
</dbReference>
<dbReference type="Proteomes" id="UP001231924">
    <property type="component" value="Unassembled WGS sequence"/>
</dbReference>
<dbReference type="InterPro" id="IPR003607">
    <property type="entry name" value="HD/PDEase_dom"/>
</dbReference>
<dbReference type="Pfam" id="PF01966">
    <property type="entry name" value="HD"/>
    <property type="match status" value="1"/>
</dbReference>